<dbReference type="InterPro" id="IPR001119">
    <property type="entry name" value="SLH_dom"/>
</dbReference>
<evidence type="ECO:0000313" key="4">
    <source>
        <dbReference type="EMBL" id="HIS65463.1"/>
    </source>
</evidence>
<dbReference type="Proteomes" id="UP000886741">
    <property type="component" value="Unassembled WGS sequence"/>
</dbReference>
<proteinExistence type="predicted"/>
<gene>
    <name evidence="4" type="ORF">IAA83_08865</name>
</gene>
<feature type="domain" description="SLH" evidence="3">
    <location>
        <begin position="145"/>
        <end position="209"/>
    </location>
</feature>
<dbReference type="Pfam" id="PF00395">
    <property type="entry name" value="SLH"/>
    <property type="match status" value="2"/>
</dbReference>
<protein>
    <submittedName>
        <fullName evidence="4">S-layer homology domain-containing protein</fullName>
    </submittedName>
</protein>
<keyword evidence="1" id="KW-0677">Repeat</keyword>
<evidence type="ECO:0000256" key="2">
    <source>
        <dbReference type="SAM" id="MobiDB-lite"/>
    </source>
</evidence>
<comment type="caution">
    <text evidence="4">The sequence shown here is derived from an EMBL/GenBank/DDBJ whole genome shotgun (WGS) entry which is preliminary data.</text>
</comment>
<feature type="domain" description="SLH" evidence="3">
    <location>
        <begin position="10"/>
        <end position="73"/>
    </location>
</feature>
<dbReference type="PROSITE" id="PS51272">
    <property type="entry name" value="SLH"/>
    <property type="match status" value="2"/>
</dbReference>
<accession>A0A9D1FAS0</accession>
<feature type="region of interest" description="Disordered" evidence="2">
    <location>
        <begin position="207"/>
        <end position="247"/>
    </location>
</feature>
<dbReference type="AlphaFoldDB" id="A0A9D1FAS0"/>
<evidence type="ECO:0000313" key="5">
    <source>
        <dbReference type="Proteomes" id="UP000886741"/>
    </source>
</evidence>
<evidence type="ECO:0000256" key="1">
    <source>
        <dbReference type="ARBA" id="ARBA00022737"/>
    </source>
</evidence>
<organism evidence="4 5">
    <name type="scientific">Candidatus Avoscillospira avistercoris</name>
    <dbReference type="NCBI Taxonomy" id="2840707"/>
    <lineage>
        <taxon>Bacteria</taxon>
        <taxon>Bacillati</taxon>
        <taxon>Bacillota</taxon>
        <taxon>Clostridia</taxon>
        <taxon>Eubacteriales</taxon>
        <taxon>Oscillospiraceae</taxon>
        <taxon>Oscillospiraceae incertae sedis</taxon>
        <taxon>Candidatus Avoscillospira</taxon>
    </lineage>
</organism>
<feature type="compositionally biased region" description="Low complexity" evidence="2">
    <location>
        <begin position="232"/>
        <end position="243"/>
    </location>
</feature>
<evidence type="ECO:0000259" key="3">
    <source>
        <dbReference type="PROSITE" id="PS51272"/>
    </source>
</evidence>
<dbReference type="EMBL" id="DVJJ01000134">
    <property type="protein sequence ID" value="HIS65463.1"/>
    <property type="molecule type" value="Genomic_DNA"/>
</dbReference>
<reference evidence="4" key="1">
    <citation type="submission" date="2020-10" db="EMBL/GenBank/DDBJ databases">
        <authorList>
            <person name="Gilroy R."/>
        </authorList>
    </citation>
    <scope>NUCLEOTIDE SEQUENCE</scope>
    <source>
        <strain evidence="4">ChiBcec16-1751</strain>
    </source>
</reference>
<reference evidence="4" key="2">
    <citation type="journal article" date="2021" name="PeerJ">
        <title>Extensive microbial diversity within the chicken gut microbiome revealed by metagenomics and culture.</title>
        <authorList>
            <person name="Gilroy R."/>
            <person name="Ravi A."/>
            <person name="Getino M."/>
            <person name="Pursley I."/>
            <person name="Horton D.L."/>
            <person name="Alikhan N.F."/>
            <person name="Baker D."/>
            <person name="Gharbi K."/>
            <person name="Hall N."/>
            <person name="Watson M."/>
            <person name="Adriaenssens E.M."/>
            <person name="Foster-Nyarko E."/>
            <person name="Jarju S."/>
            <person name="Secka A."/>
            <person name="Antonio M."/>
            <person name="Oren A."/>
            <person name="Chaudhuri R.R."/>
            <person name="La Ragione R."/>
            <person name="Hildebrand F."/>
            <person name="Pallen M.J."/>
        </authorList>
    </citation>
    <scope>NUCLEOTIDE SEQUENCE</scope>
    <source>
        <strain evidence="4">ChiBcec16-1751</strain>
    </source>
</reference>
<name>A0A9D1FAS0_9FIRM</name>
<sequence length="529" mass="58263">MCALALPARAAATFNDIPASHWAHSYVQTASNNGWVNGVGNGKYNPNGNVTAAEWYTMALRMAYGKDTLDSVEVPANELYANKWYAKTMAYAIDELLFVYSGGVSGSTVGQVMTDMESNISREKMAASIWNILKDYGYKAGDLSTVSIPDMGTVNQGYQYGVKVAYSTGILQGVDSTGKFDPKASMTRAQAATVLCRLYDLLETLPDFDGTITTPETPDVPETPENPETPETPENPGETETPTGNYGPVGTVSDFVVTLHYSTHAPTVDYWTDAPQWIKDKTDKDAFNCLAQTLLDPENAVATETIDRVKRNPYYNYAVYENWEDNDKAHYVTALFGVLRNFMFEQAVWNPAVATGSGFFTIDHCYENRNERDFEFLNKVNDSMSDREVAIEALKMLQQYSTYKATANGGSIFSSKALSGQIVEMNCDAATLDLCRMLAQVDIPVLKFGWADVPGSSDHTTCYAKLDGEWYIVEATFAVKGYDMSMCIRTPDEYFSIHANPSCNVIDIPGNGVSTARYLVDVTGFGRNS</sequence>